<dbReference type="Gene3D" id="3.20.20.80">
    <property type="entry name" value="Glycosidases"/>
    <property type="match status" value="1"/>
</dbReference>
<evidence type="ECO:0000256" key="5">
    <source>
        <dbReference type="ARBA" id="ARBA00022801"/>
    </source>
</evidence>
<comment type="function">
    <text evidence="1">Alpha-L-fucosidase is responsible for hydrolyzing the alpha-1,6-linked fucose joined to the reducing-end N-acetylglucosamine of the carbohydrate moieties of glycoproteins.</text>
</comment>
<evidence type="ECO:0000256" key="6">
    <source>
        <dbReference type="ARBA" id="ARBA00023295"/>
    </source>
</evidence>
<dbReference type="PANTHER" id="PTHR10030:SF37">
    <property type="entry name" value="ALPHA-L-FUCOSIDASE-RELATED"/>
    <property type="match status" value="1"/>
</dbReference>
<gene>
    <name evidence="9" type="ordered locus">KNP414_04217</name>
</gene>
<dbReference type="InterPro" id="IPR013780">
    <property type="entry name" value="Glyco_hydro_b"/>
</dbReference>
<feature type="domain" description="Alpha-L-fucosidase C-terminal" evidence="8">
    <location>
        <begin position="427"/>
        <end position="494"/>
    </location>
</feature>
<dbReference type="Gene3D" id="2.60.40.1180">
    <property type="entry name" value="Golgi alpha-mannosidase II"/>
    <property type="match status" value="1"/>
</dbReference>
<dbReference type="Pfam" id="PF01120">
    <property type="entry name" value="Alpha_L_fucos"/>
    <property type="match status" value="1"/>
</dbReference>
<dbReference type="GO" id="GO:0016139">
    <property type="term" value="P:glycoside catabolic process"/>
    <property type="evidence" value="ECO:0007669"/>
    <property type="project" value="TreeGrafter"/>
</dbReference>
<dbReference type="InterPro" id="IPR031919">
    <property type="entry name" value="Fucosidase_C"/>
</dbReference>
<evidence type="ECO:0000313" key="10">
    <source>
        <dbReference type="Proteomes" id="UP000006620"/>
    </source>
</evidence>
<keyword evidence="6" id="KW-0326">Glycosidase</keyword>
<evidence type="ECO:0000256" key="1">
    <source>
        <dbReference type="ARBA" id="ARBA00004071"/>
    </source>
</evidence>
<dbReference type="InterPro" id="IPR017853">
    <property type="entry name" value="GH"/>
</dbReference>
<evidence type="ECO:0000259" key="7">
    <source>
        <dbReference type="Pfam" id="PF01120"/>
    </source>
</evidence>
<name>F8FHP2_PAEMK</name>
<reference evidence="10" key="1">
    <citation type="submission" date="2011-06" db="EMBL/GenBank/DDBJ databases">
        <title>Complete genome sequence of Paenibacillus mucilaginosus KNP414.</title>
        <authorList>
            <person name="Wang J."/>
            <person name="Hu S."/>
            <person name="Hu X."/>
            <person name="Zhang B."/>
            <person name="Dong D."/>
            <person name="Zhang S."/>
            <person name="Zhao K."/>
            <person name="Wu D."/>
        </authorList>
    </citation>
    <scope>NUCLEOTIDE SEQUENCE [LARGE SCALE GENOMIC DNA]</scope>
    <source>
        <strain evidence="10">KNP414</strain>
    </source>
</reference>
<feature type="domain" description="Glycoside hydrolase family 29 N-terminal" evidence="7">
    <location>
        <begin position="9"/>
        <end position="391"/>
    </location>
</feature>
<dbReference type="SUPFAM" id="SSF51445">
    <property type="entry name" value="(Trans)glycosidases"/>
    <property type="match status" value="1"/>
</dbReference>
<dbReference type="GO" id="GO:0004560">
    <property type="term" value="F:alpha-L-fucosidase activity"/>
    <property type="evidence" value="ECO:0007669"/>
    <property type="project" value="InterPro"/>
</dbReference>
<proteinExistence type="inferred from homology"/>
<keyword evidence="4" id="KW-0732">Signal</keyword>
<dbReference type="InterPro" id="IPR000933">
    <property type="entry name" value="Glyco_hydro_29"/>
</dbReference>
<dbReference type="SMART" id="SM00812">
    <property type="entry name" value="Alpha_L_fucos"/>
    <property type="match status" value="1"/>
</dbReference>
<dbReference type="Pfam" id="PF16757">
    <property type="entry name" value="Fucosidase_C"/>
    <property type="match status" value="1"/>
</dbReference>
<evidence type="ECO:0000256" key="2">
    <source>
        <dbReference type="ARBA" id="ARBA00007951"/>
    </source>
</evidence>
<dbReference type="GO" id="GO:0005764">
    <property type="term" value="C:lysosome"/>
    <property type="evidence" value="ECO:0007669"/>
    <property type="project" value="TreeGrafter"/>
</dbReference>
<evidence type="ECO:0000256" key="3">
    <source>
        <dbReference type="ARBA" id="ARBA00012662"/>
    </source>
</evidence>
<dbReference type="EC" id="3.2.1.51" evidence="3"/>
<evidence type="ECO:0000259" key="8">
    <source>
        <dbReference type="Pfam" id="PF16757"/>
    </source>
</evidence>
<dbReference type="PANTHER" id="PTHR10030">
    <property type="entry name" value="ALPHA-L-FUCOSIDASE"/>
    <property type="match status" value="1"/>
</dbReference>
<keyword evidence="5" id="KW-0378">Hydrolase</keyword>
<dbReference type="AlphaFoldDB" id="F8FHP2"/>
<accession>F8FHP2</accession>
<dbReference type="EMBL" id="CP002869">
    <property type="protein sequence ID" value="AEI42749.1"/>
    <property type="molecule type" value="Genomic_DNA"/>
</dbReference>
<evidence type="ECO:0000313" key="9">
    <source>
        <dbReference type="EMBL" id="AEI42749.1"/>
    </source>
</evidence>
<evidence type="ECO:0000256" key="4">
    <source>
        <dbReference type="ARBA" id="ARBA00022729"/>
    </source>
</evidence>
<dbReference type="Proteomes" id="UP000006620">
    <property type="component" value="Chromosome"/>
</dbReference>
<dbReference type="RefSeq" id="WP_013917903.1">
    <property type="nucleotide sequence ID" value="NC_015690.1"/>
</dbReference>
<dbReference type="SMR" id="F8FHP2"/>
<dbReference type="PIRSF" id="PIRSF001092">
    <property type="entry name" value="Alpha-L-fucosidase"/>
    <property type="match status" value="1"/>
</dbReference>
<comment type="similarity">
    <text evidence="2">Belongs to the glycosyl hydrolase 29 family.</text>
</comment>
<dbReference type="KEGG" id="pms:KNP414_04217"/>
<protein>
    <recommendedName>
        <fullName evidence="3">alpha-L-fucosidase</fullName>
        <ecNumber evidence="3">3.2.1.51</ecNumber>
    </recommendedName>
</protein>
<reference evidence="9 10" key="2">
    <citation type="journal article" date="2013" name="Genome Announc.">
        <title>Genome Sequence of Growth-Improving Paenibacillus mucilaginosus Strain KNP414.</title>
        <authorList>
            <person name="Lu J.J."/>
            <person name="Wang J.F."/>
            <person name="Hu X.F."/>
        </authorList>
    </citation>
    <scope>NUCLEOTIDE SEQUENCE [LARGE SCALE GENOMIC DNA]</scope>
    <source>
        <strain evidence="9 10">KNP414</strain>
    </source>
</reference>
<dbReference type="PATRIC" id="fig|1036673.3.peg.3889"/>
<organism evidence="9 10">
    <name type="scientific">Paenibacillus mucilaginosus (strain KNP414)</name>
    <dbReference type="NCBI Taxonomy" id="1036673"/>
    <lineage>
        <taxon>Bacteria</taxon>
        <taxon>Bacillati</taxon>
        <taxon>Bacillota</taxon>
        <taxon>Bacilli</taxon>
        <taxon>Bacillales</taxon>
        <taxon>Paenibacillaceae</taxon>
        <taxon>Paenibacillus</taxon>
    </lineage>
</organism>
<dbReference type="InterPro" id="IPR057739">
    <property type="entry name" value="Glyco_hydro_29_N"/>
</dbReference>
<dbReference type="GO" id="GO:0006004">
    <property type="term" value="P:fucose metabolic process"/>
    <property type="evidence" value="ECO:0007669"/>
    <property type="project" value="InterPro"/>
</dbReference>
<dbReference type="HOGENOM" id="CLU_002934_6_1_9"/>
<dbReference type="InterPro" id="IPR016286">
    <property type="entry name" value="FUC_metazoa-typ"/>
</dbReference>
<sequence>MILNSFFAKTHIAKGPFEPTFESLGKFECPEWFRDAKLGIWSHWGAQSVPMYGDWYARNMYVEGSEQYRYHIRHYGHPSTFGYKDIVQLWKAEHFDPYSLMDLYVAAGAKYFVAQAMHHDNFFNYDSKLHRFNSVNMGPKKDILALWQAAASRRGLPFGLSEHLGATFSWFKFNKGLDKEGPYAGVHYDGNSPEYEDLYLPNREHYDPDNLSSEPRPWYTDNPWWHQRWLDVMKEIIDFYQPDLLYSDGGLPFASAWDQRDAPLDDPLFTAGLRAVAHLYNTSAAANGGVNRAIFNQKDRRQDVYRIGILDIERSQSPDIRLDPWQTDTCVGDWFYNVRTEYKKPGHVIEILVDIIAKNGNLLLNIPQKPDGTIDDECTYILQEMAKWIRVCEEGVYGTRPFRVSGEGLSRVVIDHFTEDRVDWNAGDFRFTQKGNTLYAFQMRWPEDHRAVIRTLTPADQVKSVRLLGVGEVPFEQSYGALIVSLPDRRPTPYVNCLAIELHA</sequence>